<sequence>MSPSPRPRRRLCAAASLGALLAVTACGGSDGGAAAPEDYSTPDGDLQASLTYSVWDQNQVAGIEENIAGFQEEYPDVDVKVDVTPYAEYWTKLQTQASSGTLPDLFWMNGPNFQLYAANDQITPITGAVDAGDIDPGNYPESLVDLYTYDDVEYGVPKDFDTIAIWANRSVFEQAGVPVPDGDWTWDEFRSTAEQISTALADQGIYGAGGGMDGQTTYYDTIFQAGGSVIEDGESGYDTPQAQEGIDFWRGLIASGASPTMAQLTDTTGDQWFLSGRLGMYWGGSWFRSALEGSDLAEDVVVLPLPTGEEQATVIHGVSNVVAASSDQQQAAQALQVYLAGEDAQLQQGEQGTVIPAYDGTQQAFVDSLPDARLQVFLDAVDYAQPLPVSENTAEWNALETELLPQAFSGAEPVDQVTTELADQMDAVLSGS</sequence>
<dbReference type="PANTHER" id="PTHR43649:SF31">
    <property type="entry name" value="SN-GLYCEROL-3-PHOSPHATE-BINDING PERIPLASMIC PROTEIN UGPB"/>
    <property type="match status" value="1"/>
</dbReference>
<dbReference type="PROSITE" id="PS51318">
    <property type="entry name" value="TAT"/>
    <property type="match status" value="1"/>
</dbReference>
<evidence type="ECO:0000256" key="3">
    <source>
        <dbReference type="ARBA" id="ARBA00022448"/>
    </source>
</evidence>
<organism evidence="6 7">
    <name type="scientific">Pseudokineococcus basanitobsidens</name>
    <dbReference type="NCBI Taxonomy" id="1926649"/>
    <lineage>
        <taxon>Bacteria</taxon>
        <taxon>Bacillati</taxon>
        <taxon>Actinomycetota</taxon>
        <taxon>Actinomycetes</taxon>
        <taxon>Kineosporiales</taxon>
        <taxon>Kineosporiaceae</taxon>
        <taxon>Pseudokineococcus</taxon>
    </lineage>
</organism>
<evidence type="ECO:0000256" key="4">
    <source>
        <dbReference type="ARBA" id="ARBA00022729"/>
    </source>
</evidence>
<keyword evidence="7" id="KW-1185">Reference proteome</keyword>
<dbReference type="InterPro" id="IPR006311">
    <property type="entry name" value="TAT_signal"/>
</dbReference>
<dbReference type="Pfam" id="PF01547">
    <property type="entry name" value="SBP_bac_1"/>
    <property type="match status" value="1"/>
</dbReference>
<feature type="signal peptide" evidence="5">
    <location>
        <begin position="1"/>
        <end position="27"/>
    </location>
</feature>
<accession>A0ABU8RNP5</accession>
<comment type="caution">
    <text evidence="6">The sequence shown here is derived from an EMBL/GenBank/DDBJ whole genome shotgun (WGS) entry which is preliminary data.</text>
</comment>
<keyword evidence="3" id="KW-0813">Transport</keyword>
<reference evidence="6 7" key="1">
    <citation type="journal article" date="2017" name="Int. J. Syst. Evol. Microbiol.">
        <title>Pseudokineococcus basanitobsidens sp. nov., isolated from volcanic rock.</title>
        <authorList>
            <person name="Lee D.W."/>
            <person name="Park M.Y."/>
            <person name="Kim J.J."/>
            <person name="Kim B.S."/>
        </authorList>
    </citation>
    <scope>NUCLEOTIDE SEQUENCE [LARGE SCALE GENOMIC DNA]</scope>
    <source>
        <strain evidence="6 7">DSM 103726</strain>
    </source>
</reference>
<keyword evidence="4 5" id="KW-0732">Signal</keyword>
<dbReference type="InterPro" id="IPR006059">
    <property type="entry name" value="SBP"/>
</dbReference>
<evidence type="ECO:0000256" key="2">
    <source>
        <dbReference type="ARBA" id="ARBA00008520"/>
    </source>
</evidence>
<dbReference type="Gene3D" id="3.40.190.10">
    <property type="entry name" value="Periplasmic binding protein-like II"/>
    <property type="match status" value="1"/>
</dbReference>
<dbReference type="InterPro" id="IPR050490">
    <property type="entry name" value="Bact_solute-bd_prot1"/>
</dbReference>
<evidence type="ECO:0000256" key="5">
    <source>
        <dbReference type="SAM" id="SignalP"/>
    </source>
</evidence>
<dbReference type="CDD" id="cd13585">
    <property type="entry name" value="PBP2_TMBP_like"/>
    <property type="match status" value="1"/>
</dbReference>
<name>A0ABU8RNP5_9ACTN</name>
<protein>
    <submittedName>
        <fullName evidence="6">Sugar ABC transporter substrate-binding protein</fullName>
    </submittedName>
</protein>
<dbReference type="EMBL" id="JBBIAA010000030">
    <property type="protein sequence ID" value="MEJ5946706.1"/>
    <property type="molecule type" value="Genomic_DNA"/>
</dbReference>
<dbReference type="RefSeq" id="WP_339576087.1">
    <property type="nucleotide sequence ID" value="NZ_JBBIAA010000030.1"/>
</dbReference>
<feature type="chain" id="PRO_5047063675" evidence="5">
    <location>
        <begin position="28"/>
        <end position="432"/>
    </location>
</feature>
<dbReference type="SUPFAM" id="SSF53850">
    <property type="entry name" value="Periplasmic binding protein-like II"/>
    <property type="match status" value="1"/>
</dbReference>
<evidence type="ECO:0000256" key="1">
    <source>
        <dbReference type="ARBA" id="ARBA00004196"/>
    </source>
</evidence>
<dbReference type="PROSITE" id="PS51257">
    <property type="entry name" value="PROKAR_LIPOPROTEIN"/>
    <property type="match status" value="1"/>
</dbReference>
<dbReference type="PANTHER" id="PTHR43649">
    <property type="entry name" value="ARABINOSE-BINDING PROTEIN-RELATED"/>
    <property type="match status" value="1"/>
</dbReference>
<evidence type="ECO:0000313" key="6">
    <source>
        <dbReference type="EMBL" id="MEJ5946706.1"/>
    </source>
</evidence>
<gene>
    <name evidence="6" type="ORF">WDZ17_15510</name>
</gene>
<dbReference type="Proteomes" id="UP001387100">
    <property type="component" value="Unassembled WGS sequence"/>
</dbReference>
<proteinExistence type="inferred from homology"/>
<comment type="subcellular location">
    <subcellularLocation>
        <location evidence="1">Cell envelope</location>
    </subcellularLocation>
</comment>
<comment type="similarity">
    <text evidence="2">Belongs to the bacterial solute-binding protein 1 family.</text>
</comment>
<evidence type="ECO:0000313" key="7">
    <source>
        <dbReference type="Proteomes" id="UP001387100"/>
    </source>
</evidence>